<dbReference type="OrthoDB" id="3169575at2"/>
<keyword evidence="3" id="KW-1185">Reference proteome</keyword>
<protein>
    <recommendedName>
        <fullName evidence="4">Cell shape-determining protein</fullName>
    </recommendedName>
</protein>
<keyword evidence="1" id="KW-0472">Membrane</keyword>
<gene>
    <name evidence="2" type="ORF">SAMN02746011_00545</name>
</gene>
<evidence type="ECO:0000313" key="2">
    <source>
        <dbReference type="EMBL" id="SJZ36798.1"/>
    </source>
</evidence>
<dbReference type="EMBL" id="FUWO01000003">
    <property type="protein sequence ID" value="SJZ36798.1"/>
    <property type="molecule type" value="Genomic_DNA"/>
</dbReference>
<dbReference type="STRING" id="1121925.SAMN02746011_00545"/>
<dbReference type="AlphaFoldDB" id="A0A1T4K315"/>
<reference evidence="3" key="1">
    <citation type="submission" date="2017-02" db="EMBL/GenBank/DDBJ databases">
        <authorList>
            <person name="Varghese N."/>
            <person name="Submissions S."/>
        </authorList>
    </citation>
    <scope>NUCLEOTIDE SEQUENCE [LARGE SCALE GENOMIC DNA]</scope>
    <source>
        <strain evidence="3">DSM 15739</strain>
    </source>
</reference>
<evidence type="ECO:0008006" key="4">
    <source>
        <dbReference type="Google" id="ProtNLM"/>
    </source>
</evidence>
<dbReference type="RefSeq" id="WP_078755372.1">
    <property type="nucleotide sequence ID" value="NZ_FUWO01000003.1"/>
</dbReference>
<organism evidence="2 3">
    <name type="scientific">Globicatella sulfidifaciens DSM 15739</name>
    <dbReference type="NCBI Taxonomy" id="1121925"/>
    <lineage>
        <taxon>Bacteria</taxon>
        <taxon>Bacillati</taxon>
        <taxon>Bacillota</taxon>
        <taxon>Bacilli</taxon>
        <taxon>Lactobacillales</taxon>
        <taxon>Aerococcaceae</taxon>
        <taxon>Globicatella</taxon>
    </lineage>
</organism>
<feature type="transmembrane region" description="Helical" evidence="1">
    <location>
        <begin position="21"/>
        <end position="45"/>
    </location>
</feature>
<evidence type="ECO:0000313" key="3">
    <source>
        <dbReference type="Proteomes" id="UP000189941"/>
    </source>
</evidence>
<dbReference type="Proteomes" id="UP000189941">
    <property type="component" value="Unassembled WGS sequence"/>
</dbReference>
<feature type="transmembrane region" description="Helical" evidence="1">
    <location>
        <begin position="57"/>
        <end position="74"/>
    </location>
</feature>
<evidence type="ECO:0000256" key="1">
    <source>
        <dbReference type="SAM" id="Phobius"/>
    </source>
</evidence>
<keyword evidence="1" id="KW-0812">Transmembrane</keyword>
<name>A0A1T4K315_9LACT</name>
<keyword evidence="1" id="KW-1133">Transmembrane helix</keyword>
<accession>A0A1T4K315</accession>
<proteinExistence type="predicted"/>
<sequence length="566" mass="63992">MKDVTNSSQQHAKKSHRNFLALFNRMGFNALYILLFVLAFLYYYIALPPIHYAAFDFWFFLGLIVVGIIVIEVLKDGSNFVFNRSQNTSTQLKSMSIKYKVLFGILPVALVIWLVSSAIFSPFFMASSYRDMLPVAQADFETEFSETDVNQIPLIDRDTAVRLGNRKLGALTNLVSQFVASPEYVQININNYPYRVTPLEYAGFFKWLNNFSEGIPHYLKVDNVTGEVTVETPEAPIKYSYADKFWRNINRHLRFKYPFTIFGKPSFEVDDEGTPYYIASTYGRNFFLFEPEVTGLVVVNASTGESKHYSLEEIPQWVDRVYGADLVLHQLQMHGKYVNGFWNTLFSNEGVTQPTEGYNYLPMNDDLYLYTGITSINADESNIGFVLVNLRTKEAKMYPISAAEEFSAMSSAEGSVQEKGYTATFPLLINLSGKPVYVLSLKDSSGLIKAYALVDVQNYQTVYVESSVEKLLLSYAAENPVDIEELETEEALLEVVGAVENVQAVVKSGNTVYYFMIDGKVYQAPIQLNDSLPFLNDGTEVKMGVSESGEVRSIEWDDAKENVTTE</sequence>
<feature type="transmembrane region" description="Helical" evidence="1">
    <location>
        <begin position="101"/>
        <end position="125"/>
    </location>
</feature>